<dbReference type="InterPro" id="IPR011992">
    <property type="entry name" value="EF-hand-dom_pair"/>
</dbReference>
<dbReference type="Proteomes" id="UP000187209">
    <property type="component" value="Unassembled WGS sequence"/>
</dbReference>
<evidence type="ECO:0008006" key="4">
    <source>
        <dbReference type="Google" id="ProtNLM"/>
    </source>
</evidence>
<dbReference type="EMBL" id="MPUH01000432">
    <property type="protein sequence ID" value="OMJ80240.1"/>
    <property type="molecule type" value="Genomic_DNA"/>
</dbReference>
<dbReference type="AlphaFoldDB" id="A0A1R2BU02"/>
<evidence type="ECO:0000313" key="2">
    <source>
        <dbReference type="EMBL" id="OMJ80240.1"/>
    </source>
</evidence>
<name>A0A1R2BU02_9CILI</name>
<reference evidence="2 3" key="1">
    <citation type="submission" date="2016-11" db="EMBL/GenBank/DDBJ databases">
        <title>The macronuclear genome of Stentor coeruleus: a giant cell with tiny introns.</title>
        <authorList>
            <person name="Slabodnick M."/>
            <person name="Ruby J.G."/>
            <person name="Reiff S.B."/>
            <person name="Swart E.C."/>
            <person name="Gosai S."/>
            <person name="Prabakaran S."/>
            <person name="Witkowska E."/>
            <person name="Larue G.E."/>
            <person name="Fisher S."/>
            <person name="Freeman R.M."/>
            <person name="Gunawardena J."/>
            <person name="Chu W."/>
            <person name="Stover N.A."/>
            <person name="Gregory B.D."/>
            <person name="Nowacki M."/>
            <person name="Derisi J."/>
            <person name="Roy S.W."/>
            <person name="Marshall W.F."/>
            <person name="Sood P."/>
        </authorList>
    </citation>
    <scope>NUCLEOTIDE SEQUENCE [LARGE SCALE GENOMIC DNA]</scope>
    <source>
        <strain evidence="2">WM001</strain>
    </source>
</reference>
<keyword evidence="3" id="KW-1185">Reference proteome</keyword>
<keyword evidence="1" id="KW-0106">Calcium</keyword>
<comment type="caution">
    <text evidence="2">The sequence shown here is derived from an EMBL/GenBank/DDBJ whole genome shotgun (WGS) entry which is preliminary data.</text>
</comment>
<evidence type="ECO:0000256" key="1">
    <source>
        <dbReference type="ARBA" id="ARBA00022837"/>
    </source>
</evidence>
<dbReference type="InterPro" id="IPR018247">
    <property type="entry name" value="EF_Hand_1_Ca_BS"/>
</dbReference>
<sequence length="260" mass="30229">MGCTDARPREGITIEKIYFEKAIKKLGLNNNSAREYDNHFHRYANQRSQIPDIKIKKICSELNLNPEIIESLFDYFVDQEGLKYNKKYYFSRKLSTIGILFGSGTIVEKLKLLFGNYDLDTSRLLSKFEIREMLKDVVKIHLVIIPKYIEDVTGYIPDISLYAKKCFSCKDEVVELFYDLIIESNESIMLKQFIRKFLSPILLGIFDGAYLRESAFKFSDEIQKLKELNNGSGNQVLSHRNSLAFIPEPHRKLQTLNQNS</sequence>
<protein>
    <recommendedName>
        <fullName evidence="4">EF-hand domain-containing protein</fullName>
    </recommendedName>
</protein>
<organism evidence="2 3">
    <name type="scientific">Stentor coeruleus</name>
    <dbReference type="NCBI Taxonomy" id="5963"/>
    <lineage>
        <taxon>Eukaryota</taxon>
        <taxon>Sar</taxon>
        <taxon>Alveolata</taxon>
        <taxon>Ciliophora</taxon>
        <taxon>Postciliodesmatophora</taxon>
        <taxon>Heterotrichea</taxon>
        <taxon>Heterotrichida</taxon>
        <taxon>Stentoridae</taxon>
        <taxon>Stentor</taxon>
    </lineage>
</organism>
<dbReference type="PROSITE" id="PS00018">
    <property type="entry name" value="EF_HAND_1"/>
    <property type="match status" value="1"/>
</dbReference>
<dbReference type="Gene3D" id="1.10.238.10">
    <property type="entry name" value="EF-hand"/>
    <property type="match status" value="1"/>
</dbReference>
<evidence type="ECO:0000313" key="3">
    <source>
        <dbReference type="Proteomes" id="UP000187209"/>
    </source>
</evidence>
<proteinExistence type="predicted"/>
<accession>A0A1R2BU02</accession>
<dbReference type="SUPFAM" id="SSF47473">
    <property type="entry name" value="EF-hand"/>
    <property type="match status" value="1"/>
</dbReference>
<gene>
    <name evidence="2" type="ORF">SteCoe_19557</name>
</gene>